<comment type="catalytic activity">
    <reaction evidence="12">
        <text>leukotriene C4(in) + ATP + H2O = leukotriene C4(out) + ADP + phosphate + H(+)</text>
        <dbReference type="Rhea" id="RHEA:38963"/>
        <dbReference type="ChEBI" id="CHEBI:15377"/>
        <dbReference type="ChEBI" id="CHEBI:15378"/>
        <dbReference type="ChEBI" id="CHEBI:30616"/>
        <dbReference type="ChEBI" id="CHEBI:43474"/>
        <dbReference type="ChEBI" id="CHEBI:57973"/>
        <dbReference type="ChEBI" id="CHEBI:456216"/>
    </reaction>
    <physiologicalReaction direction="left-to-right" evidence="12">
        <dbReference type="Rhea" id="RHEA:38964"/>
    </physiologicalReaction>
</comment>
<keyword evidence="8" id="KW-0067">ATP-binding</keyword>
<feature type="transmembrane region" description="Helical" evidence="13">
    <location>
        <begin position="1178"/>
        <end position="1199"/>
    </location>
</feature>
<dbReference type="PANTHER" id="PTHR24223:SF443">
    <property type="entry name" value="MULTIDRUG-RESISTANCE LIKE PROTEIN 1, ISOFORM I"/>
    <property type="match status" value="1"/>
</dbReference>
<dbReference type="Gene3D" id="3.40.50.300">
    <property type="entry name" value="P-loop containing nucleotide triphosphate hydrolases"/>
    <property type="match status" value="2"/>
</dbReference>
<keyword evidence="3" id="KW-0813">Transport</keyword>
<dbReference type="InterPro" id="IPR003439">
    <property type="entry name" value="ABC_transporter-like_ATP-bd"/>
</dbReference>
<evidence type="ECO:0000256" key="13">
    <source>
        <dbReference type="SAM" id="Phobius"/>
    </source>
</evidence>
<dbReference type="SUPFAM" id="SSF52540">
    <property type="entry name" value="P-loop containing nucleoside triphosphate hydrolases"/>
    <property type="match status" value="2"/>
</dbReference>
<dbReference type="Pfam" id="PF00664">
    <property type="entry name" value="ABC_membrane"/>
    <property type="match status" value="2"/>
</dbReference>
<dbReference type="SMART" id="SM00382">
    <property type="entry name" value="AAA"/>
    <property type="match status" value="2"/>
</dbReference>
<feature type="transmembrane region" description="Helical" evidence="13">
    <location>
        <begin position="36"/>
        <end position="57"/>
    </location>
</feature>
<accession>A0A7R9CH59</accession>
<proteinExistence type="inferred from homology"/>
<dbReference type="GO" id="GO:0005774">
    <property type="term" value="C:vacuolar membrane"/>
    <property type="evidence" value="ECO:0007669"/>
    <property type="project" value="UniProtKB-SubCell"/>
</dbReference>
<feature type="transmembrane region" description="Helical" evidence="13">
    <location>
        <begin position="1093"/>
        <end position="1113"/>
    </location>
</feature>
<dbReference type="FunFam" id="3.40.50.300:FF:000293">
    <property type="entry name" value="ATP binding cassette subfamily C member 1"/>
    <property type="match status" value="1"/>
</dbReference>
<organism evidence="16">
    <name type="scientific">Timema cristinae</name>
    <name type="common">Walking stick</name>
    <dbReference type="NCBI Taxonomy" id="61476"/>
    <lineage>
        <taxon>Eukaryota</taxon>
        <taxon>Metazoa</taxon>
        <taxon>Ecdysozoa</taxon>
        <taxon>Arthropoda</taxon>
        <taxon>Hexapoda</taxon>
        <taxon>Insecta</taxon>
        <taxon>Pterygota</taxon>
        <taxon>Neoptera</taxon>
        <taxon>Polyneoptera</taxon>
        <taxon>Phasmatodea</taxon>
        <taxon>Timematodea</taxon>
        <taxon>Timematoidea</taxon>
        <taxon>Timematidae</taxon>
        <taxon>Timema</taxon>
    </lineage>
</organism>
<dbReference type="PROSITE" id="PS50929">
    <property type="entry name" value="ABC_TM1F"/>
    <property type="match status" value="2"/>
</dbReference>
<name>A0A7R9CH59_TIMCR</name>
<dbReference type="InterPro" id="IPR003593">
    <property type="entry name" value="AAA+_ATPase"/>
</dbReference>
<dbReference type="GO" id="GO:0016887">
    <property type="term" value="F:ATP hydrolysis activity"/>
    <property type="evidence" value="ECO:0007669"/>
    <property type="project" value="InterPro"/>
</dbReference>
<evidence type="ECO:0000256" key="10">
    <source>
        <dbReference type="ARBA" id="ARBA00023136"/>
    </source>
</evidence>
<dbReference type="InterPro" id="IPR011527">
    <property type="entry name" value="ABC1_TM_dom"/>
</dbReference>
<evidence type="ECO:0000256" key="9">
    <source>
        <dbReference type="ARBA" id="ARBA00022989"/>
    </source>
</evidence>
<dbReference type="Pfam" id="PF00005">
    <property type="entry name" value="ABC_tran"/>
    <property type="match status" value="2"/>
</dbReference>
<keyword evidence="7" id="KW-0547">Nucleotide-binding</keyword>
<dbReference type="EMBL" id="OC317176">
    <property type="protein sequence ID" value="CAD7395251.1"/>
    <property type="molecule type" value="Genomic_DNA"/>
</dbReference>
<comment type="similarity">
    <text evidence="2">Belongs to the ABC transporter superfamily. ABCC family. Conjugate transporter (TC 3.A.1.208) subfamily.</text>
</comment>
<dbReference type="SUPFAM" id="SSF90123">
    <property type="entry name" value="ABC transporter transmembrane region"/>
    <property type="match status" value="2"/>
</dbReference>
<dbReference type="EC" id="7.6.2.3" evidence="11"/>
<feature type="domain" description="ABC transmembrane type-1" evidence="15">
    <location>
        <begin position="954"/>
        <end position="1218"/>
    </location>
</feature>
<dbReference type="CDD" id="cd18603">
    <property type="entry name" value="ABC_6TM_MRP1_2_3_6_D2_like"/>
    <property type="match status" value="1"/>
</dbReference>
<dbReference type="CDD" id="cd03250">
    <property type="entry name" value="ABCC_MRP_domain1"/>
    <property type="match status" value="1"/>
</dbReference>
<feature type="transmembrane region" description="Helical" evidence="13">
    <location>
        <begin position="440"/>
        <end position="462"/>
    </location>
</feature>
<evidence type="ECO:0000313" key="16">
    <source>
        <dbReference type="EMBL" id="CAD7395251.1"/>
    </source>
</evidence>
<dbReference type="CDD" id="cd18595">
    <property type="entry name" value="ABC_6TM_MRP1_2_3_6_D1_like"/>
    <property type="match status" value="1"/>
</dbReference>
<reference evidence="16" key="1">
    <citation type="submission" date="2020-11" db="EMBL/GenBank/DDBJ databases">
        <authorList>
            <person name="Tran Van P."/>
        </authorList>
    </citation>
    <scope>NUCLEOTIDE SEQUENCE</scope>
</reference>
<evidence type="ECO:0000256" key="5">
    <source>
        <dbReference type="ARBA" id="ARBA00022692"/>
    </source>
</evidence>
<evidence type="ECO:0000256" key="1">
    <source>
        <dbReference type="ARBA" id="ARBA00004128"/>
    </source>
</evidence>
<evidence type="ECO:0000256" key="6">
    <source>
        <dbReference type="ARBA" id="ARBA00022737"/>
    </source>
</evidence>
<dbReference type="InterPro" id="IPR017871">
    <property type="entry name" value="ABC_transporter-like_CS"/>
</dbReference>
<dbReference type="InterPro" id="IPR036640">
    <property type="entry name" value="ABC1_TM_sf"/>
</dbReference>
<keyword evidence="5 13" id="KW-0812">Transmembrane</keyword>
<feature type="transmembrane region" description="Helical" evidence="13">
    <location>
        <begin position="517"/>
        <end position="546"/>
    </location>
</feature>
<sequence length="1570" mass="176035">MEDDPMDEICGSKFWDSNLTWYTEDPDLTSCFQKTALVWIPCSFLWALVCFEAYYILNSKFRDIPWNKLNRLKIGLSSSLILLAIADLGYAIHQSSTGYDVYPVDYYTPIIKLTTFSLSVALILFNKKRGLRTSGVLFMFWLLLALCGTVQFRSEIRKIFFDTSTQPVYPIVSYVLYYIITISLLILNCFADEAPTISEYPLTKDSNPEDGASFLSKLFYMWLEPLVWKGFRTPLESNDLWNISPQNCSKVVVPNFDRHWEKALHKTTSMESQTASFRKMSGSVNFSDEKPKPKQITSVLPALWKAYGSTFLFGALLKLLADVLAFVCPQLLRLLIQFVEGNGEVWKGYLYAVLMFTGASLDTLVLTQHFHRMYIVGLRIRTALISAIYRKESTVGEIVNLMSVDAQRFVEITLFICLLWSAPLQIGVALYFLWGILGPSALAGLGMMIIFIPLNGVIASRVKTIQIRQMKSKDERIKIMNEVLNGMKVLKLYGWEPSFEQRILKIRNKEVRVLKQAAYLNAATSFVWTCAPFLVSLASFATFILVDENNVLDAETAFVSLSLFNIIRMPLAMMPMLIVSLTQVSVSIKRMNKFMNVEELDPNNVDHDQSEKYPLVIESGTFSWGSNETPILKNINLNLAQGTLVAVVGTVGSGKSSLISTFLGETDKLCGRINTKGNLAYVPQQAWIRNATLKENILFGKPFEKSLYHRVIEACALKPDIEMLPGGDQIEIGEKGINLSGGQKQRVSLARAVYYGADVYFLDDPLSAVDSHVGKHIFDNVLGPSGMLRKKTRVLVTHSITYLPEVDLIVVLKDGEVTEKGTYKELLEKKGAFADFLMQHLQEIGIENTSSEADGLIAIEDLQEKLTRAISRESGSTGDKISRHGSLKRCESSSLKQMNSGSLRALYMDKEPEDISLLGEKLIEMEKAETGSVKWEVYVHYMRTFGPILCVCTIMFNIIFQGFLVGSNLWLSVWANDLYGAINDTSHKSTQDLYLGVYGALGFGQVVSTFVCDLCPRLGCWLAARVMHNVMLKGVLRAPLTFFDVTPLGRIISRFSKDVDVLDSSLPQQISDCIFCLFEVVATLFVISYSTPIFVSVILPIALLYYFIQRFYVATSRQLKRLESISRSPIFSHFGETVSGATTIRAYGLRQQFEQESEEKVDLNQRCYYPGIVANRWLAVRLEMIGNFIIFFASLFAVLARKTINPGLVGLSVSYSLQTRLGSNLNLPIITSLVYCKSDNLDQRGAGCVTHDNTCNALHWPNGLRCHSCNNWTANEVIAGTLNWLVRMTSDVETNIVAVERIKEYGEVKQEAPWELPNSNVPSNWPSEGTVEFRDYKVRYREGLELILKGISFTIKGGEKVGIVGRTGAGKSSLTLGLFRIIEAAEGSIFVDGINIATLGLHTLRSRLTIIPQDPVLFSGSLRQNLDPFDSLPDEQLWRALEHAHLYTFVKGLPAGLNHEISEGGENLSVGQRQLVCLVRALLRKTKVLILDEATAAVDLETDDLIQRTIREEFKDCTVMTIAHRLNTILDSDRVIVLDKGEVIEFDTPETLLQDRNSVFYGMAKDAGLV</sequence>
<keyword evidence="9 13" id="KW-1133">Transmembrane helix</keyword>
<dbReference type="PROSITE" id="PS50893">
    <property type="entry name" value="ABC_TRANSPORTER_2"/>
    <property type="match status" value="2"/>
</dbReference>
<dbReference type="FunFam" id="1.20.1560.10:FF:000020">
    <property type="entry name" value="ABC metal ion transporter"/>
    <property type="match status" value="1"/>
</dbReference>
<evidence type="ECO:0000256" key="12">
    <source>
        <dbReference type="ARBA" id="ARBA00047523"/>
    </source>
</evidence>
<dbReference type="InterPro" id="IPR050173">
    <property type="entry name" value="ABC_transporter_C-like"/>
</dbReference>
<feature type="domain" description="ABC transporter" evidence="14">
    <location>
        <begin position="1333"/>
        <end position="1565"/>
    </location>
</feature>
<feature type="domain" description="ABC transmembrane type-1" evidence="15">
    <location>
        <begin position="312"/>
        <end position="583"/>
    </location>
</feature>
<dbReference type="Gene3D" id="1.20.1560.10">
    <property type="entry name" value="ABC transporter type 1, transmembrane domain"/>
    <property type="match status" value="2"/>
</dbReference>
<feature type="transmembrane region" description="Helical" evidence="13">
    <location>
        <begin position="948"/>
        <end position="973"/>
    </location>
</feature>
<dbReference type="GO" id="GO:0000323">
    <property type="term" value="C:lytic vacuole"/>
    <property type="evidence" value="ECO:0007669"/>
    <property type="project" value="UniProtKB-ARBA"/>
</dbReference>
<protein>
    <recommendedName>
        <fullName evidence="11">ABC-type glutathione-S-conjugate transporter</fullName>
        <ecNumber evidence="11">7.6.2.3</ecNumber>
    </recommendedName>
</protein>
<dbReference type="GO" id="GO:0015431">
    <property type="term" value="F:ABC-type glutathione S-conjugate transporter activity"/>
    <property type="evidence" value="ECO:0007669"/>
    <property type="project" value="UniProtKB-EC"/>
</dbReference>
<evidence type="ECO:0000259" key="14">
    <source>
        <dbReference type="PROSITE" id="PS50893"/>
    </source>
</evidence>
<evidence type="ECO:0000256" key="11">
    <source>
        <dbReference type="ARBA" id="ARBA00024220"/>
    </source>
</evidence>
<feature type="transmembrane region" description="Helical" evidence="13">
    <location>
        <begin position="69"/>
        <end position="86"/>
    </location>
</feature>
<dbReference type="CDD" id="cd03244">
    <property type="entry name" value="ABCC_MRP_domain2"/>
    <property type="match status" value="1"/>
</dbReference>
<dbReference type="InterPro" id="IPR027417">
    <property type="entry name" value="P-loop_NTPase"/>
</dbReference>
<dbReference type="FunFam" id="1.20.1560.10:FF:000001">
    <property type="entry name" value="ATP-binding cassette subfamily C member 1"/>
    <property type="match status" value="1"/>
</dbReference>
<evidence type="ECO:0000259" key="15">
    <source>
        <dbReference type="PROSITE" id="PS50929"/>
    </source>
</evidence>
<feature type="transmembrane region" description="Helical" evidence="13">
    <location>
        <begin position="137"/>
        <end position="154"/>
    </location>
</feature>
<dbReference type="Pfam" id="PF24357">
    <property type="entry name" value="TMD0_ABC"/>
    <property type="match status" value="1"/>
</dbReference>
<evidence type="ECO:0000256" key="8">
    <source>
        <dbReference type="ARBA" id="ARBA00022840"/>
    </source>
</evidence>
<keyword evidence="10 13" id="KW-0472">Membrane</keyword>
<dbReference type="PANTHER" id="PTHR24223">
    <property type="entry name" value="ATP-BINDING CASSETTE SUB-FAMILY C"/>
    <property type="match status" value="1"/>
</dbReference>
<feature type="transmembrane region" description="Helical" evidence="13">
    <location>
        <begin position="174"/>
        <end position="191"/>
    </location>
</feature>
<feature type="transmembrane region" description="Helical" evidence="13">
    <location>
        <begin position="348"/>
        <end position="366"/>
    </location>
</feature>
<evidence type="ECO:0000256" key="3">
    <source>
        <dbReference type="ARBA" id="ARBA00022448"/>
    </source>
</evidence>
<evidence type="ECO:0000256" key="7">
    <source>
        <dbReference type="ARBA" id="ARBA00022741"/>
    </source>
</evidence>
<feature type="transmembrane region" description="Helical" evidence="13">
    <location>
        <begin position="311"/>
        <end position="336"/>
    </location>
</feature>
<feature type="transmembrane region" description="Helical" evidence="13">
    <location>
        <begin position="566"/>
        <end position="586"/>
    </location>
</feature>
<comment type="subcellular location">
    <subcellularLocation>
        <location evidence="1">Vacuole membrane</location>
        <topology evidence="1">Multi-pass membrane protein</topology>
    </subcellularLocation>
</comment>
<evidence type="ECO:0000256" key="2">
    <source>
        <dbReference type="ARBA" id="ARBA00009726"/>
    </source>
</evidence>
<gene>
    <name evidence="16" type="ORF">TCEB3V08_LOCUS3044</name>
</gene>
<feature type="transmembrane region" description="Helical" evidence="13">
    <location>
        <begin position="106"/>
        <end position="125"/>
    </location>
</feature>
<dbReference type="GO" id="GO:0005524">
    <property type="term" value="F:ATP binding"/>
    <property type="evidence" value="ECO:0007669"/>
    <property type="project" value="UniProtKB-KW"/>
</dbReference>
<keyword evidence="6" id="KW-0677">Repeat</keyword>
<feature type="domain" description="ABC transporter" evidence="14">
    <location>
        <begin position="615"/>
        <end position="839"/>
    </location>
</feature>
<dbReference type="PROSITE" id="PS00211">
    <property type="entry name" value="ABC_TRANSPORTER_1"/>
    <property type="match status" value="2"/>
</dbReference>
<dbReference type="InterPro" id="IPR056227">
    <property type="entry name" value="TMD0_ABC"/>
</dbReference>
<keyword evidence="4" id="KW-0926">Vacuole</keyword>
<feature type="transmembrane region" description="Helical" evidence="13">
    <location>
        <begin position="412"/>
        <end position="434"/>
    </location>
</feature>
<dbReference type="FunFam" id="3.40.50.300:FF:000074">
    <property type="entry name" value="Multidrug resistance-associated protein 5 isoform 1"/>
    <property type="match status" value="1"/>
</dbReference>
<evidence type="ECO:0000256" key="4">
    <source>
        <dbReference type="ARBA" id="ARBA00022554"/>
    </source>
</evidence>